<proteinExistence type="inferred from homology"/>
<evidence type="ECO:0000256" key="5">
    <source>
        <dbReference type="ARBA" id="ARBA00093776"/>
    </source>
</evidence>
<organism evidence="7 8">
    <name type="scientific">Elysia chlorotica</name>
    <name type="common">Eastern emerald elysia</name>
    <name type="synonym">Sea slug</name>
    <dbReference type="NCBI Taxonomy" id="188477"/>
    <lineage>
        <taxon>Eukaryota</taxon>
        <taxon>Metazoa</taxon>
        <taxon>Spiralia</taxon>
        <taxon>Lophotrochozoa</taxon>
        <taxon>Mollusca</taxon>
        <taxon>Gastropoda</taxon>
        <taxon>Heterobranchia</taxon>
        <taxon>Euthyneura</taxon>
        <taxon>Panpulmonata</taxon>
        <taxon>Sacoglossa</taxon>
        <taxon>Placobranchoidea</taxon>
        <taxon>Plakobranchidae</taxon>
        <taxon>Elysia</taxon>
    </lineage>
</organism>
<dbReference type="InterPro" id="IPR059010">
    <property type="entry name" value="TMEM179-179B"/>
</dbReference>
<feature type="transmembrane region" description="Helical" evidence="6">
    <location>
        <begin position="63"/>
        <end position="90"/>
    </location>
</feature>
<dbReference type="EMBL" id="RQTK01000506">
    <property type="protein sequence ID" value="RUS78492.1"/>
    <property type="molecule type" value="Genomic_DNA"/>
</dbReference>
<gene>
    <name evidence="7" type="ORF">EGW08_013739</name>
</gene>
<dbReference type="AlphaFoldDB" id="A0A433TA68"/>
<evidence type="ECO:0000256" key="3">
    <source>
        <dbReference type="ARBA" id="ARBA00022989"/>
    </source>
</evidence>
<evidence type="ECO:0000313" key="8">
    <source>
        <dbReference type="Proteomes" id="UP000271974"/>
    </source>
</evidence>
<name>A0A433TA68_ELYCH</name>
<keyword evidence="2 6" id="KW-0812">Transmembrane</keyword>
<dbReference type="Proteomes" id="UP000271974">
    <property type="component" value="Unassembled WGS sequence"/>
</dbReference>
<evidence type="ECO:0000256" key="1">
    <source>
        <dbReference type="ARBA" id="ARBA00004141"/>
    </source>
</evidence>
<dbReference type="OrthoDB" id="6155038at2759"/>
<sequence length="243" mass="26319">MGNETVPTFYPNWANKKLVHIVGIACCAAVVLGCFCIFIPISVVMHQSEGNCLLYSDTLGYGLLTNCHFVIAITVILLVLCAVRLGVYLYTYLEKEENEVVDKLTSVFSLFGLPLATAILDLLLLFLLLVVACIISVGTAHFCNSLFGSRSACADSNGVFLPSERVNTSFYTALSIAEGAAWICFVIWLLIVACEVYVAWKKETFVPLVTKISELKTNIGSATKIMQGSSSKTMQAKGSSTSV</sequence>
<keyword evidence="4 6" id="KW-0472">Membrane</keyword>
<comment type="caution">
    <text evidence="7">The sequence shown here is derived from an EMBL/GenBank/DDBJ whole genome shotgun (WGS) entry which is preliminary data.</text>
</comment>
<evidence type="ECO:0000256" key="4">
    <source>
        <dbReference type="ARBA" id="ARBA00023136"/>
    </source>
</evidence>
<feature type="transmembrane region" description="Helical" evidence="6">
    <location>
        <begin position="111"/>
        <end position="137"/>
    </location>
</feature>
<feature type="transmembrane region" description="Helical" evidence="6">
    <location>
        <begin position="21"/>
        <end position="43"/>
    </location>
</feature>
<evidence type="ECO:0000256" key="6">
    <source>
        <dbReference type="SAM" id="Phobius"/>
    </source>
</evidence>
<reference evidence="7 8" key="1">
    <citation type="submission" date="2019-01" db="EMBL/GenBank/DDBJ databases">
        <title>A draft genome assembly of the solar-powered sea slug Elysia chlorotica.</title>
        <authorList>
            <person name="Cai H."/>
            <person name="Li Q."/>
            <person name="Fang X."/>
            <person name="Li J."/>
            <person name="Curtis N.E."/>
            <person name="Altenburger A."/>
            <person name="Shibata T."/>
            <person name="Feng M."/>
            <person name="Maeda T."/>
            <person name="Schwartz J.A."/>
            <person name="Shigenobu S."/>
            <person name="Lundholm N."/>
            <person name="Nishiyama T."/>
            <person name="Yang H."/>
            <person name="Hasebe M."/>
            <person name="Li S."/>
            <person name="Pierce S.K."/>
            <person name="Wang J."/>
        </authorList>
    </citation>
    <scope>NUCLEOTIDE SEQUENCE [LARGE SCALE GENOMIC DNA]</scope>
    <source>
        <strain evidence="7">EC2010</strain>
        <tissue evidence="7">Whole organism of an adult</tissue>
    </source>
</reference>
<comment type="similarity">
    <text evidence="5">Belongs to the TMEM179 family.</text>
</comment>
<evidence type="ECO:0000256" key="2">
    <source>
        <dbReference type="ARBA" id="ARBA00022692"/>
    </source>
</evidence>
<evidence type="ECO:0000313" key="7">
    <source>
        <dbReference type="EMBL" id="RUS78492.1"/>
    </source>
</evidence>
<dbReference type="PANTHER" id="PTHR31872:SF4">
    <property type="entry name" value="TRANSMEMBRANE PROTEIN 179"/>
    <property type="match status" value="1"/>
</dbReference>
<keyword evidence="8" id="KW-1185">Reference proteome</keyword>
<dbReference type="InterPro" id="IPR029673">
    <property type="entry name" value="TMEM179"/>
</dbReference>
<dbReference type="Pfam" id="PF26158">
    <property type="entry name" value="Claudin_TMEM179-179B"/>
    <property type="match status" value="1"/>
</dbReference>
<accession>A0A433TA68</accession>
<keyword evidence="3 6" id="KW-1133">Transmembrane helix</keyword>
<protein>
    <recommendedName>
        <fullName evidence="9">Transmembrane protein 179</fullName>
    </recommendedName>
</protein>
<evidence type="ECO:0008006" key="9">
    <source>
        <dbReference type="Google" id="ProtNLM"/>
    </source>
</evidence>
<dbReference type="STRING" id="188477.A0A433TA68"/>
<feature type="transmembrane region" description="Helical" evidence="6">
    <location>
        <begin position="179"/>
        <end position="200"/>
    </location>
</feature>
<dbReference type="PANTHER" id="PTHR31872">
    <property type="entry name" value="TRANSMEMBRANE PROTEIN 179"/>
    <property type="match status" value="1"/>
</dbReference>
<comment type="subcellular location">
    <subcellularLocation>
        <location evidence="1">Membrane</location>
        <topology evidence="1">Multi-pass membrane protein</topology>
    </subcellularLocation>
</comment>